<dbReference type="InterPro" id="IPR000683">
    <property type="entry name" value="Gfo/Idh/MocA-like_OxRdtase_N"/>
</dbReference>
<comment type="similarity">
    <text evidence="1">Belongs to the Gfo/Idh/MocA family.</text>
</comment>
<dbReference type="Proteomes" id="UP000198251">
    <property type="component" value="Chromosome I"/>
</dbReference>
<gene>
    <name evidence="5" type="ORF">GA0070610_5864</name>
</gene>
<feature type="domain" description="Gfo/Idh/MocA-like oxidoreductase N-terminal" evidence="3">
    <location>
        <begin position="8"/>
        <end position="124"/>
    </location>
</feature>
<sequence>MNRPEPLRLGLLGCADIAWRRTLPAVLAEPRLRLVAVASREGRRARRFADRFGAAPVTGYDRLLDRDDIDAVYVPLPAGLLPRWVAAALAAGRHVLAEKPLGRTGTEARELVARATAANLVLMENAAFQLHPQHEAVRRLVAAGEIGPLRTLTSVFGIPPLPPEDTRYRPELGGGALLDLGFYPLRTAQMFLGRELRVIGAHLLSGPSGVDVAGSALLASPEGVEAAVSFGFGHAYRNAYELWGGEGRLVLERAFTPPPEHRPVLSLHDAAGTRRRTLRGHHQFAALVADFAAAVTTRRDLRRHHDEVIGRAALADAVRRHAGVETP</sequence>
<dbReference type="Pfam" id="PF01408">
    <property type="entry name" value="GFO_IDH_MocA"/>
    <property type="match status" value="1"/>
</dbReference>
<dbReference type="SUPFAM" id="SSF51735">
    <property type="entry name" value="NAD(P)-binding Rossmann-fold domains"/>
    <property type="match status" value="1"/>
</dbReference>
<dbReference type="AlphaFoldDB" id="A0A1C5GI45"/>
<evidence type="ECO:0000259" key="3">
    <source>
        <dbReference type="Pfam" id="PF01408"/>
    </source>
</evidence>
<dbReference type="PANTHER" id="PTHR22604:SF105">
    <property type="entry name" value="TRANS-1,2-DIHYDROBENZENE-1,2-DIOL DEHYDROGENASE"/>
    <property type="match status" value="1"/>
</dbReference>
<keyword evidence="6" id="KW-1185">Reference proteome</keyword>
<dbReference type="Gene3D" id="3.30.360.10">
    <property type="entry name" value="Dihydrodipicolinate Reductase, domain 2"/>
    <property type="match status" value="1"/>
</dbReference>
<dbReference type="GO" id="GO:0000166">
    <property type="term" value="F:nucleotide binding"/>
    <property type="evidence" value="ECO:0007669"/>
    <property type="project" value="InterPro"/>
</dbReference>
<dbReference type="SUPFAM" id="SSF55347">
    <property type="entry name" value="Glyceraldehyde-3-phosphate dehydrogenase-like, C-terminal domain"/>
    <property type="match status" value="1"/>
</dbReference>
<proteinExistence type="inferred from homology"/>
<dbReference type="EMBL" id="LT607733">
    <property type="protein sequence ID" value="SCG19489.1"/>
    <property type="molecule type" value="Genomic_DNA"/>
</dbReference>
<protein>
    <submittedName>
        <fullName evidence="5">Predicted dehydrogenase</fullName>
    </submittedName>
</protein>
<evidence type="ECO:0000259" key="4">
    <source>
        <dbReference type="Pfam" id="PF22725"/>
    </source>
</evidence>
<evidence type="ECO:0000313" key="5">
    <source>
        <dbReference type="EMBL" id="SCG19489.1"/>
    </source>
</evidence>
<reference evidence="5 6" key="1">
    <citation type="submission" date="2016-06" db="EMBL/GenBank/DDBJ databases">
        <authorList>
            <person name="Kjaerup R.B."/>
            <person name="Dalgaard T.S."/>
            <person name="Juul-Madsen H.R."/>
        </authorList>
    </citation>
    <scope>NUCLEOTIDE SEQUENCE [LARGE SCALE GENOMIC DNA]</scope>
    <source>
        <strain evidence="5 6">DSM 43913</strain>
    </source>
</reference>
<dbReference type="PANTHER" id="PTHR22604">
    <property type="entry name" value="OXIDOREDUCTASES"/>
    <property type="match status" value="1"/>
</dbReference>
<keyword evidence="2" id="KW-0560">Oxidoreductase</keyword>
<dbReference type="Pfam" id="PF22725">
    <property type="entry name" value="GFO_IDH_MocA_C3"/>
    <property type="match status" value="1"/>
</dbReference>
<name>A0A1C5GI45_MICEH</name>
<dbReference type="GO" id="GO:0016491">
    <property type="term" value="F:oxidoreductase activity"/>
    <property type="evidence" value="ECO:0007669"/>
    <property type="project" value="UniProtKB-KW"/>
</dbReference>
<evidence type="ECO:0000256" key="1">
    <source>
        <dbReference type="ARBA" id="ARBA00010928"/>
    </source>
</evidence>
<accession>A0A1C5GI45</accession>
<dbReference type="Gene3D" id="3.40.50.720">
    <property type="entry name" value="NAD(P)-binding Rossmann-like Domain"/>
    <property type="match status" value="1"/>
</dbReference>
<organism evidence="5 6">
    <name type="scientific">Micromonospora echinofusca</name>
    <dbReference type="NCBI Taxonomy" id="47858"/>
    <lineage>
        <taxon>Bacteria</taxon>
        <taxon>Bacillati</taxon>
        <taxon>Actinomycetota</taxon>
        <taxon>Actinomycetes</taxon>
        <taxon>Micromonosporales</taxon>
        <taxon>Micromonosporaceae</taxon>
        <taxon>Micromonospora</taxon>
    </lineage>
</organism>
<evidence type="ECO:0000313" key="6">
    <source>
        <dbReference type="Proteomes" id="UP000198251"/>
    </source>
</evidence>
<dbReference type="InterPro" id="IPR050984">
    <property type="entry name" value="Gfo/Idh/MocA_domain"/>
</dbReference>
<feature type="domain" description="GFO/IDH/MocA-like oxidoreductase" evidence="4">
    <location>
        <begin position="135"/>
        <end position="249"/>
    </location>
</feature>
<dbReference type="InterPro" id="IPR055170">
    <property type="entry name" value="GFO_IDH_MocA-like_dom"/>
</dbReference>
<evidence type="ECO:0000256" key="2">
    <source>
        <dbReference type="ARBA" id="ARBA00023002"/>
    </source>
</evidence>
<dbReference type="InterPro" id="IPR036291">
    <property type="entry name" value="NAD(P)-bd_dom_sf"/>
</dbReference>